<comment type="caution">
    <text evidence="1">The sequence shown here is derived from an EMBL/GenBank/DDBJ whole genome shotgun (WGS) entry which is preliminary data.</text>
</comment>
<evidence type="ECO:0000313" key="2">
    <source>
        <dbReference type="Proteomes" id="UP001558652"/>
    </source>
</evidence>
<dbReference type="Proteomes" id="UP001558652">
    <property type="component" value="Unassembled WGS sequence"/>
</dbReference>
<accession>A0ABD0YYI7</accession>
<dbReference type="AlphaFoldDB" id="A0ABD0YYI7"/>
<keyword evidence="2" id="KW-1185">Reference proteome</keyword>
<reference evidence="1 2" key="1">
    <citation type="submission" date="2024-07" db="EMBL/GenBank/DDBJ databases">
        <title>Chromosome-level genome assembly of the water stick insect Ranatra chinensis (Heteroptera: Nepidae).</title>
        <authorList>
            <person name="Liu X."/>
        </authorList>
    </citation>
    <scope>NUCLEOTIDE SEQUENCE [LARGE SCALE GENOMIC DNA]</scope>
    <source>
        <strain evidence="1">Cailab_2021Rc</strain>
        <tissue evidence="1">Muscle</tissue>
    </source>
</reference>
<gene>
    <name evidence="1" type="ORF">AAG570_000942</name>
</gene>
<proteinExistence type="predicted"/>
<organism evidence="1 2">
    <name type="scientific">Ranatra chinensis</name>
    <dbReference type="NCBI Taxonomy" id="642074"/>
    <lineage>
        <taxon>Eukaryota</taxon>
        <taxon>Metazoa</taxon>
        <taxon>Ecdysozoa</taxon>
        <taxon>Arthropoda</taxon>
        <taxon>Hexapoda</taxon>
        <taxon>Insecta</taxon>
        <taxon>Pterygota</taxon>
        <taxon>Neoptera</taxon>
        <taxon>Paraneoptera</taxon>
        <taxon>Hemiptera</taxon>
        <taxon>Heteroptera</taxon>
        <taxon>Panheteroptera</taxon>
        <taxon>Nepomorpha</taxon>
        <taxon>Nepidae</taxon>
        <taxon>Ranatrinae</taxon>
        <taxon>Ranatra</taxon>
    </lineage>
</organism>
<name>A0ABD0YYI7_9HEMI</name>
<sequence length="382" mass="43696">MAQLAVNVIMLMPIFDGDLGDRGEWLTAVAQAGAYLEAIDQNLPTAIRTSVYGVLLSRFSPTVRAEYSIETTTDLTCITRKLNEKYGGFRRPAKWSVVKLVRMRQADGKFPGDFTHRADQALRLVKQRIQAGTDVTAIEYEVHFLEKLVKEAVLMKLLDKFRGSIRTLDERMSFEVVLARIDEAEAFHKPLVWIGGLKETSARVARWKEGLAAYSFTISPRVRITWWRTAYLGWLTPLIPQRPLQVLPEEGPKVYPNKRFRGFSRCCRSPPFGTSRGGEFNYTRDLLRRRVVEEPNLLTVQVPALRETPSRSPEPDRLNAERRVMTCLSDTLDDMTRQLVVQIVSGDTVRSTFRKIGWNRVWELEIGSQAQTGTYAELRTNW</sequence>
<dbReference type="EMBL" id="JBFDAA010000001">
    <property type="protein sequence ID" value="KAL1141016.1"/>
    <property type="molecule type" value="Genomic_DNA"/>
</dbReference>
<evidence type="ECO:0000313" key="1">
    <source>
        <dbReference type="EMBL" id="KAL1141016.1"/>
    </source>
</evidence>
<protein>
    <submittedName>
        <fullName evidence="1">Uncharacterized protein</fullName>
    </submittedName>
</protein>